<feature type="transmembrane region" description="Helical" evidence="3">
    <location>
        <begin position="102"/>
        <end position="121"/>
    </location>
</feature>
<sequence>MPLFSNASSYTLPKRLYGAAELLLGGMLLISLGKGLPLLMATPANWGVAIGFYTFISTLVVIFWPYGSLGWANRVTLARAVLVALVAGALADNAFAGGIWQWLAIAVVALLLDGVDGWIARRTKSHTRFGARFDMELDALLILLLCAGLLRLESLGLWVLLIGGMRYLFIVASWQFPWLSKPLFTSFRRKAVCVWQVVALLLALTPLTSHFLASLLATSALISLTYSFGFDVWWLYRKSKHSKQN</sequence>
<feature type="transmembrane region" description="Helical" evidence="3">
    <location>
        <begin position="21"/>
        <end position="40"/>
    </location>
</feature>
<keyword evidence="3" id="KW-0472">Membrane</keyword>
<dbReference type="InterPro" id="IPR048254">
    <property type="entry name" value="CDP_ALCOHOL_P_TRANSF_CS"/>
</dbReference>
<dbReference type="Gene3D" id="1.20.120.1760">
    <property type="match status" value="1"/>
</dbReference>
<feature type="transmembrane region" description="Helical" evidence="3">
    <location>
        <begin position="133"/>
        <end position="152"/>
    </location>
</feature>
<evidence type="ECO:0000256" key="2">
    <source>
        <dbReference type="RuleBase" id="RU003750"/>
    </source>
</evidence>
<comment type="caution">
    <text evidence="4">The sequence shown here is derived from an EMBL/GenBank/DDBJ whole genome shotgun (WGS) entry which is preliminary data.</text>
</comment>
<protein>
    <submittedName>
        <fullName evidence="4">CDP-alcohol phosphatidyltransferase</fullName>
    </submittedName>
</protein>
<keyword evidence="3" id="KW-1133">Transmembrane helix</keyword>
<dbReference type="Proteomes" id="UP000197334">
    <property type="component" value="Unassembled WGS sequence"/>
</dbReference>
<dbReference type="GO" id="GO:0008654">
    <property type="term" value="P:phospholipid biosynthetic process"/>
    <property type="evidence" value="ECO:0007669"/>
    <property type="project" value="InterPro"/>
</dbReference>
<feature type="transmembrane region" description="Helical" evidence="3">
    <location>
        <begin position="46"/>
        <end position="64"/>
    </location>
</feature>
<evidence type="ECO:0000256" key="1">
    <source>
        <dbReference type="ARBA" id="ARBA00022679"/>
    </source>
</evidence>
<dbReference type="OrthoDB" id="9782011at2"/>
<keyword evidence="3" id="KW-0812">Transmembrane</keyword>
<organism evidence="4 5">
    <name type="scientific">Halomonas campaniensis</name>
    <dbReference type="NCBI Taxonomy" id="213554"/>
    <lineage>
        <taxon>Bacteria</taxon>
        <taxon>Pseudomonadati</taxon>
        <taxon>Pseudomonadota</taxon>
        <taxon>Gammaproteobacteria</taxon>
        <taxon>Oceanospirillales</taxon>
        <taxon>Halomonadaceae</taxon>
        <taxon>Halomonas</taxon>
    </lineage>
</organism>
<dbReference type="AlphaFoldDB" id="A0A246RXY0"/>
<keyword evidence="1 2" id="KW-0808">Transferase</keyword>
<name>A0A246RXY0_9GAMM</name>
<evidence type="ECO:0000313" key="4">
    <source>
        <dbReference type="EMBL" id="OWV29001.1"/>
    </source>
</evidence>
<evidence type="ECO:0000313" key="5">
    <source>
        <dbReference type="Proteomes" id="UP000197334"/>
    </source>
</evidence>
<proteinExistence type="inferred from homology"/>
<reference evidence="4 5" key="1">
    <citation type="submission" date="2014-08" db="EMBL/GenBank/DDBJ databases">
        <title>Draft genome sequence of a novel L-asparaginase producing marine bacterium, Halomonas campaniensis.</title>
        <authorList>
            <person name="Sundarakrishnan B."/>
            <person name="Moushumi Priya A."/>
            <person name="Raman G."/>
            <person name="Sakthivel N."/>
            <person name="Park S."/>
            <person name="Jayachandran S."/>
        </authorList>
    </citation>
    <scope>NUCLEOTIDE SEQUENCE [LARGE SCALE GENOMIC DNA]</scope>
    <source>
        <strain evidence="4 5">SK03</strain>
    </source>
</reference>
<dbReference type="GO" id="GO:0016780">
    <property type="term" value="F:phosphotransferase activity, for other substituted phosphate groups"/>
    <property type="evidence" value="ECO:0007669"/>
    <property type="project" value="InterPro"/>
</dbReference>
<keyword evidence="5" id="KW-1185">Reference proteome</keyword>
<dbReference type="InterPro" id="IPR043130">
    <property type="entry name" value="CDP-OH_PTrfase_TM_dom"/>
</dbReference>
<comment type="similarity">
    <text evidence="2">Belongs to the CDP-alcohol phosphatidyltransferase class-I family.</text>
</comment>
<dbReference type="PROSITE" id="PS00379">
    <property type="entry name" value="CDP_ALCOHOL_P_TRANSF"/>
    <property type="match status" value="1"/>
</dbReference>
<dbReference type="GO" id="GO:0016020">
    <property type="term" value="C:membrane"/>
    <property type="evidence" value="ECO:0007669"/>
    <property type="project" value="InterPro"/>
</dbReference>
<dbReference type="EMBL" id="JPUA01000034">
    <property type="protein sequence ID" value="OWV29001.1"/>
    <property type="molecule type" value="Genomic_DNA"/>
</dbReference>
<gene>
    <name evidence="4" type="ORF">JI62_15350</name>
</gene>
<dbReference type="RefSeq" id="WP_088701003.1">
    <property type="nucleotide sequence ID" value="NZ_JPUA01000034.1"/>
</dbReference>
<evidence type="ECO:0000256" key="3">
    <source>
        <dbReference type="SAM" id="Phobius"/>
    </source>
</evidence>
<dbReference type="Pfam" id="PF01066">
    <property type="entry name" value="CDP-OH_P_transf"/>
    <property type="match status" value="1"/>
</dbReference>
<dbReference type="InterPro" id="IPR000462">
    <property type="entry name" value="CDP-OH_P_trans"/>
</dbReference>
<accession>A0A246RXY0</accession>
<feature type="transmembrane region" description="Helical" evidence="3">
    <location>
        <begin position="215"/>
        <end position="236"/>
    </location>
</feature>